<dbReference type="Proteomes" id="UP000313849">
    <property type="component" value="Unassembled WGS sequence"/>
</dbReference>
<name>A0A5C5BB35_9MICO</name>
<evidence type="ECO:0000259" key="1">
    <source>
        <dbReference type="Pfam" id="PF12697"/>
    </source>
</evidence>
<gene>
    <name evidence="2" type="ORF">FH969_07755</name>
</gene>
<dbReference type="InterPro" id="IPR000073">
    <property type="entry name" value="AB_hydrolase_1"/>
</dbReference>
<dbReference type="RefSeq" id="WP_139986775.1">
    <property type="nucleotide sequence ID" value="NZ_VENP01000023.1"/>
</dbReference>
<dbReference type="EMBL" id="VENP01000023">
    <property type="protein sequence ID" value="TNU74715.1"/>
    <property type="molecule type" value="Genomic_DNA"/>
</dbReference>
<dbReference type="PANTHER" id="PTHR37017">
    <property type="entry name" value="AB HYDROLASE-1 DOMAIN-CONTAINING PROTEIN-RELATED"/>
    <property type="match status" value="1"/>
</dbReference>
<dbReference type="SUPFAM" id="SSF53474">
    <property type="entry name" value="alpha/beta-Hydrolases"/>
    <property type="match status" value="1"/>
</dbReference>
<dbReference type="Gene3D" id="3.40.50.1820">
    <property type="entry name" value="alpha/beta hydrolase"/>
    <property type="match status" value="1"/>
</dbReference>
<dbReference type="InterPro" id="IPR029058">
    <property type="entry name" value="AB_hydrolase_fold"/>
</dbReference>
<reference evidence="2 3" key="1">
    <citation type="submission" date="2019-06" db="EMBL/GenBank/DDBJ databases">
        <title>Draft genome sequence of Miniimonas arenae KCTC 19750T isolated from sea sand.</title>
        <authorList>
            <person name="Park S.-J."/>
        </authorList>
    </citation>
    <scope>NUCLEOTIDE SEQUENCE [LARGE SCALE GENOMIC DNA]</scope>
    <source>
        <strain evidence="2 3">KCTC 19750</strain>
    </source>
</reference>
<dbReference type="GO" id="GO:0016787">
    <property type="term" value="F:hydrolase activity"/>
    <property type="evidence" value="ECO:0007669"/>
    <property type="project" value="UniProtKB-KW"/>
</dbReference>
<evidence type="ECO:0000313" key="3">
    <source>
        <dbReference type="Proteomes" id="UP000313849"/>
    </source>
</evidence>
<dbReference type="InterPro" id="IPR052897">
    <property type="entry name" value="Sec-Metab_Biosynth_Hydrolase"/>
</dbReference>
<dbReference type="PANTHER" id="PTHR37017:SF11">
    <property type="entry name" value="ESTERASE_LIPASE_THIOESTERASE DOMAIN-CONTAINING PROTEIN"/>
    <property type="match status" value="1"/>
</dbReference>
<proteinExistence type="predicted"/>
<keyword evidence="3" id="KW-1185">Reference proteome</keyword>
<accession>A0A5C5BB35</accession>
<dbReference type="OrthoDB" id="9773549at2"/>
<organism evidence="2 3">
    <name type="scientific">Miniimonas arenae</name>
    <dbReference type="NCBI Taxonomy" id="676201"/>
    <lineage>
        <taxon>Bacteria</taxon>
        <taxon>Bacillati</taxon>
        <taxon>Actinomycetota</taxon>
        <taxon>Actinomycetes</taxon>
        <taxon>Micrococcales</taxon>
        <taxon>Beutenbergiaceae</taxon>
        <taxon>Miniimonas</taxon>
    </lineage>
</organism>
<keyword evidence="2" id="KW-0378">Hydrolase</keyword>
<feature type="domain" description="AB hydrolase-1" evidence="1">
    <location>
        <begin position="3"/>
        <end position="229"/>
    </location>
</feature>
<dbReference type="Pfam" id="PF12697">
    <property type="entry name" value="Abhydrolase_6"/>
    <property type="match status" value="1"/>
</dbReference>
<protein>
    <submittedName>
        <fullName evidence="2">Alpha/beta hydrolase</fullName>
    </submittedName>
</protein>
<dbReference type="AlphaFoldDB" id="A0A5C5BB35"/>
<comment type="caution">
    <text evidence="2">The sequence shown here is derived from an EMBL/GenBank/DDBJ whole genome shotgun (WGS) entry which is preliminary data.</text>
</comment>
<sequence>MRIILVPGFWLDGSSWDDITPPLVEAGHTVEPVTLPGVERENDHRAEVTLADQVDDVVARVDASVEPVVLVGHSGGGAVIHAVVDARPEAVTRAIYVDSLPLAEGKCINDELPVVDGVIPLPDWSVFDDADLVGMTPQIRDTFRRIAIDVPAHVAQDKQVLTDERRYDVPITVITCEFPSADLQAMAQDDDHPWHGYVHEVSLVRDVTWIDLPTGHWPQLTRPADLAAALADAVGPA</sequence>
<evidence type="ECO:0000313" key="2">
    <source>
        <dbReference type="EMBL" id="TNU74715.1"/>
    </source>
</evidence>